<evidence type="ECO:0000256" key="8">
    <source>
        <dbReference type="SAM" id="MobiDB-lite"/>
    </source>
</evidence>
<gene>
    <name evidence="10" type="ORF">RB653_007833</name>
</gene>
<evidence type="ECO:0000256" key="3">
    <source>
        <dbReference type="ARBA" id="ARBA00022499"/>
    </source>
</evidence>
<comment type="similarity">
    <text evidence="2 6 7">Belongs to the cullin family.</text>
</comment>
<evidence type="ECO:0000313" key="10">
    <source>
        <dbReference type="EMBL" id="KAK5576689.1"/>
    </source>
</evidence>
<keyword evidence="4" id="KW-0833">Ubl conjugation pathway</keyword>
<dbReference type="SMART" id="SM00182">
    <property type="entry name" value="CULLIN"/>
    <property type="match status" value="1"/>
</dbReference>
<reference evidence="10 11" key="1">
    <citation type="submission" date="2023-11" db="EMBL/GenBank/DDBJ databases">
        <title>Dfirmibasis_genome.</title>
        <authorList>
            <person name="Edelbroek B."/>
            <person name="Kjellin J."/>
            <person name="Jerlstrom-Hultqvist J."/>
            <person name="Soderbom F."/>
        </authorList>
    </citation>
    <scope>NUCLEOTIDE SEQUENCE [LARGE SCALE GENOMIC DNA]</scope>
    <source>
        <strain evidence="10 11">TNS-C-14</strain>
    </source>
</reference>
<dbReference type="SUPFAM" id="SSF46785">
    <property type="entry name" value="Winged helix' DNA-binding domain"/>
    <property type="match status" value="1"/>
</dbReference>
<evidence type="ECO:0000256" key="4">
    <source>
        <dbReference type="ARBA" id="ARBA00022786"/>
    </source>
</evidence>
<dbReference type="FunFam" id="1.20.1310.10:FF:000019">
    <property type="entry name" value="Cullin 1"/>
    <property type="match status" value="1"/>
</dbReference>
<dbReference type="EMBL" id="JAVFKY010000005">
    <property type="protein sequence ID" value="KAK5576689.1"/>
    <property type="molecule type" value="Genomic_DNA"/>
</dbReference>
<dbReference type="PROSITE" id="PS50069">
    <property type="entry name" value="CULLIN_2"/>
    <property type="match status" value="1"/>
</dbReference>
<sequence length="757" mass="88461">MMNGLGRQDIDFNTIWKNIADQVYKILTGSQNVSAMFLFEDVYKLCIAQPQPYCEPLYENIKKFFEHHVDQILLIILDTKSDTISEYLKQWKLFFSGCELCNKVIFRYLNLNWITKKIQDKKFGHPPDVYEIQTLGLMIWKERLFFKIKDRVLKCVEILIQKDRDGELVQHQFISQFMESLIKLDSVDKDRTLYLIEYEASYLENTRQFYTRESVAFIASSGISSYMKKAETRIDEEEQRSQKYLNSSSHDKMRRLLHSILIEKHKELLQSECINYLKDEKLDEIYNMYKLLSRIEGGLAPVLETVQKYIQHVGIDAIKSIPDRNNPDPKIYVETLLKIYLQFSSIIKKSFNNDVSFITVLDLACHKIFNQNHITRNTTKSPELLAKYCDMLLKKGNKQHEEIELEEKLGQIIVLFKYVDDKDVFQKFYSKMLSRRLINGTSVSDDIEKFMITGLKQACGFEYTSKFQRMFNDITLSAETNEEFKNHLVKNSLSIGKIDFSILVLTSGSWSLHSQTSSFIVPQELTLCISAFQQYYSTQHQGRKLNWLHHLCKAEAKSFFAKKSYDFQVTNFQLGILLIFNTQDSVSLDDITKFTNLNENELSRTLQSLLEAKILIPKKKDPNNNNNSGENNNNLVDSANNMQPSSTQEYIVNIAYSNKRSKVKVSSSLQKETPLQNEETYKGIDEDRKLYLQASIVRIMKARKTMNHVSLIQEVIEHSRLRFQPNIPMIKKCIEQLIEKEYITRAEGESDRYLYAA</sequence>
<evidence type="ECO:0000259" key="9">
    <source>
        <dbReference type="PROSITE" id="PS50069"/>
    </source>
</evidence>
<dbReference type="GO" id="GO:0006511">
    <property type="term" value="P:ubiquitin-dependent protein catabolic process"/>
    <property type="evidence" value="ECO:0007669"/>
    <property type="project" value="InterPro"/>
</dbReference>
<evidence type="ECO:0000256" key="1">
    <source>
        <dbReference type="ARBA" id="ARBA00004906"/>
    </source>
</evidence>
<proteinExistence type="inferred from homology"/>
<dbReference type="InterPro" id="IPR016159">
    <property type="entry name" value="Cullin_repeat-like_dom_sf"/>
</dbReference>
<dbReference type="Gene3D" id="3.30.230.130">
    <property type="entry name" value="Cullin, Chain C, Domain 2"/>
    <property type="match status" value="1"/>
</dbReference>
<comment type="caution">
    <text evidence="10">The sequence shown here is derived from an EMBL/GenBank/DDBJ whole genome shotgun (WGS) entry which is preliminary data.</text>
</comment>
<dbReference type="InterPro" id="IPR019559">
    <property type="entry name" value="Cullin_neddylation_domain"/>
</dbReference>
<dbReference type="InterPro" id="IPR036317">
    <property type="entry name" value="Cullin_homology_sf"/>
</dbReference>
<keyword evidence="3" id="KW-1017">Isopeptide bond</keyword>
<dbReference type="InterPro" id="IPR045093">
    <property type="entry name" value="Cullin"/>
</dbReference>
<comment type="pathway">
    <text evidence="1">Protein modification; protein ubiquitination.</text>
</comment>
<evidence type="ECO:0000313" key="11">
    <source>
        <dbReference type="Proteomes" id="UP001344447"/>
    </source>
</evidence>
<evidence type="ECO:0000256" key="7">
    <source>
        <dbReference type="RuleBase" id="RU003829"/>
    </source>
</evidence>
<keyword evidence="11" id="KW-1185">Reference proteome</keyword>
<dbReference type="GO" id="GO:0031625">
    <property type="term" value="F:ubiquitin protein ligase binding"/>
    <property type="evidence" value="ECO:0007669"/>
    <property type="project" value="InterPro"/>
</dbReference>
<keyword evidence="5" id="KW-0832">Ubl conjugation</keyword>
<dbReference type="PROSITE" id="PS01256">
    <property type="entry name" value="CULLIN_1"/>
    <property type="match status" value="1"/>
</dbReference>
<dbReference type="Gene3D" id="1.10.10.10">
    <property type="entry name" value="Winged helix-like DNA-binding domain superfamily/Winged helix DNA-binding domain"/>
    <property type="match status" value="1"/>
</dbReference>
<dbReference type="FunFam" id="1.20.1310.10:FF:000001">
    <property type="entry name" value="Cullin 3"/>
    <property type="match status" value="1"/>
</dbReference>
<dbReference type="SMART" id="SM00884">
    <property type="entry name" value="Cullin_Nedd8"/>
    <property type="match status" value="1"/>
</dbReference>
<feature type="domain" description="Cullin family profile" evidence="9">
    <location>
        <begin position="380"/>
        <end position="610"/>
    </location>
</feature>
<name>A0AAN7TPC2_9MYCE</name>
<dbReference type="Pfam" id="PF10557">
    <property type="entry name" value="Cullin_Nedd8"/>
    <property type="match status" value="1"/>
</dbReference>
<organism evidence="10 11">
    <name type="scientific">Dictyostelium firmibasis</name>
    <dbReference type="NCBI Taxonomy" id="79012"/>
    <lineage>
        <taxon>Eukaryota</taxon>
        <taxon>Amoebozoa</taxon>
        <taxon>Evosea</taxon>
        <taxon>Eumycetozoa</taxon>
        <taxon>Dictyostelia</taxon>
        <taxon>Dictyosteliales</taxon>
        <taxon>Dictyosteliaceae</taxon>
        <taxon>Dictyostelium</taxon>
    </lineage>
</organism>
<dbReference type="FunFam" id="1.20.1310.10:FF:000007">
    <property type="entry name" value="Cullin 1"/>
    <property type="match status" value="1"/>
</dbReference>
<evidence type="ECO:0000256" key="2">
    <source>
        <dbReference type="ARBA" id="ARBA00006019"/>
    </source>
</evidence>
<dbReference type="Proteomes" id="UP001344447">
    <property type="component" value="Unassembled WGS sequence"/>
</dbReference>
<dbReference type="AlphaFoldDB" id="A0AAN7TPC2"/>
<dbReference type="InterPro" id="IPR016157">
    <property type="entry name" value="Cullin_CS"/>
</dbReference>
<dbReference type="InterPro" id="IPR016158">
    <property type="entry name" value="Cullin_homology"/>
</dbReference>
<accession>A0AAN7TPC2</accession>
<dbReference type="FunFam" id="3.30.230.130:FF:000031">
    <property type="entry name" value="Cullin"/>
    <property type="match status" value="1"/>
</dbReference>
<dbReference type="InterPro" id="IPR036390">
    <property type="entry name" value="WH_DNA-bd_sf"/>
</dbReference>
<feature type="region of interest" description="Disordered" evidence="8">
    <location>
        <begin position="617"/>
        <end position="642"/>
    </location>
</feature>
<protein>
    <recommendedName>
        <fullName evidence="9">Cullin family profile domain-containing protein</fullName>
    </recommendedName>
</protein>
<dbReference type="InterPro" id="IPR059120">
    <property type="entry name" value="Cullin-like_AB"/>
</dbReference>
<dbReference type="SUPFAM" id="SSF74788">
    <property type="entry name" value="Cullin repeat-like"/>
    <property type="match status" value="1"/>
</dbReference>
<dbReference type="FunFam" id="1.10.10.10:FF:000014">
    <property type="entry name" value="Cullin 1"/>
    <property type="match status" value="1"/>
</dbReference>
<dbReference type="PANTHER" id="PTHR11932">
    <property type="entry name" value="CULLIN"/>
    <property type="match status" value="1"/>
</dbReference>
<evidence type="ECO:0000256" key="6">
    <source>
        <dbReference type="PROSITE-ProRule" id="PRU00330"/>
    </source>
</evidence>
<dbReference type="GO" id="GO:0031461">
    <property type="term" value="C:cullin-RING ubiquitin ligase complex"/>
    <property type="evidence" value="ECO:0007669"/>
    <property type="project" value="InterPro"/>
</dbReference>
<dbReference type="InterPro" id="IPR001373">
    <property type="entry name" value="Cullin_N"/>
</dbReference>
<feature type="compositionally biased region" description="Low complexity" evidence="8">
    <location>
        <begin position="623"/>
        <end position="634"/>
    </location>
</feature>
<dbReference type="SUPFAM" id="SSF75632">
    <property type="entry name" value="Cullin homology domain"/>
    <property type="match status" value="1"/>
</dbReference>
<dbReference type="Pfam" id="PF26557">
    <property type="entry name" value="Cullin_AB"/>
    <property type="match status" value="1"/>
</dbReference>
<dbReference type="Pfam" id="PF00888">
    <property type="entry name" value="Cullin"/>
    <property type="match status" value="1"/>
</dbReference>
<evidence type="ECO:0000256" key="5">
    <source>
        <dbReference type="ARBA" id="ARBA00022843"/>
    </source>
</evidence>
<dbReference type="InterPro" id="IPR036388">
    <property type="entry name" value="WH-like_DNA-bd_sf"/>
</dbReference>
<dbReference type="Gene3D" id="1.20.1310.10">
    <property type="entry name" value="Cullin Repeats"/>
    <property type="match status" value="4"/>
</dbReference>